<protein>
    <submittedName>
        <fullName evidence="1">DNA repair exonuclease</fullName>
    </submittedName>
</protein>
<gene>
    <name evidence="1" type="ORF">CS063_14325</name>
</gene>
<keyword evidence="1" id="KW-0378">Hydrolase</keyword>
<dbReference type="EMBL" id="PEDL01000020">
    <property type="protein sequence ID" value="PHV69670.1"/>
    <property type="molecule type" value="Genomic_DNA"/>
</dbReference>
<accession>A0AC61DAA9</accession>
<evidence type="ECO:0000313" key="1">
    <source>
        <dbReference type="EMBL" id="PHV69670.1"/>
    </source>
</evidence>
<organism evidence="1 2">
    <name type="scientific">Sporanaerobium hydrogeniformans</name>
    <dbReference type="NCBI Taxonomy" id="3072179"/>
    <lineage>
        <taxon>Bacteria</taxon>
        <taxon>Bacillati</taxon>
        <taxon>Bacillota</taxon>
        <taxon>Clostridia</taxon>
        <taxon>Lachnospirales</taxon>
        <taxon>Lachnospiraceae</taxon>
        <taxon>Sporanaerobium</taxon>
    </lineage>
</organism>
<keyword evidence="2" id="KW-1185">Reference proteome</keyword>
<keyword evidence="1" id="KW-0269">Exonuclease</keyword>
<evidence type="ECO:0000313" key="2">
    <source>
        <dbReference type="Proteomes" id="UP000224460"/>
    </source>
</evidence>
<reference evidence="1" key="1">
    <citation type="submission" date="2017-10" db="EMBL/GenBank/DDBJ databases">
        <title>Genome sequence of cellulolytic Lachnospiraceae bacterium XHS1971 isolated from hotspring sediment.</title>
        <authorList>
            <person name="Vasudevan G."/>
            <person name="Joshi A.J."/>
            <person name="Hivarkar S."/>
            <person name="Lanjekar V.B."/>
            <person name="Dhakephalkar P.K."/>
            <person name="Dagar S."/>
        </authorList>
    </citation>
    <scope>NUCLEOTIDE SEQUENCE</scope>
    <source>
        <strain evidence="1">XHS1971</strain>
    </source>
</reference>
<name>A0AC61DAA9_9FIRM</name>
<comment type="caution">
    <text evidence="1">The sequence shown here is derived from an EMBL/GenBank/DDBJ whole genome shotgun (WGS) entry which is preliminary data.</text>
</comment>
<proteinExistence type="predicted"/>
<sequence length="287" mass="32574">MKTRSRGKRIGLILVAITLLFFSYMTWIERSLLINKNISVSVKGDGNHKLRIVQFSDTHIGDFFEVEQLKKVVDKINKQSPDLVFFTGDLFDIMEEYEKIDGVMMRHEKLDEVMMELSKIEATMGKFAVMGNRDYQRGVDFFKEKMAMGGFTILEDESVQLSYEGETISIFGLSGLMMDYSKANKTVGEINEDHINLLLMHEPDLMNACISYPIDLAFAGHSHGGQVLVPFVGPIITTNYCEDYFKGKYTLENARNTTFYVSSGIGNTKVPFRLGNIPEIVTFDIAF</sequence>
<dbReference type="Proteomes" id="UP000224460">
    <property type="component" value="Unassembled WGS sequence"/>
</dbReference>
<keyword evidence="1" id="KW-0540">Nuclease</keyword>